<dbReference type="Pfam" id="PF01863">
    <property type="entry name" value="YgjP-like"/>
    <property type="match status" value="1"/>
</dbReference>
<evidence type="ECO:0000313" key="2">
    <source>
        <dbReference type="EMBL" id="KUG03533.1"/>
    </source>
</evidence>
<dbReference type="PANTHER" id="PTHR30399">
    <property type="entry name" value="UNCHARACTERIZED PROTEIN YGJP"/>
    <property type="match status" value="1"/>
</dbReference>
<dbReference type="CDD" id="cd07344">
    <property type="entry name" value="M48_yhfN_like"/>
    <property type="match status" value="1"/>
</dbReference>
<reference evidence="2" key="1">
    <citation type="journal article" date="2015" name="Proc. Natl. Acad. Sci. U.S.A.">
        <title>Networks of energetic and metabolic interactions define dynamics in microbial communities.</title>
        <authorList>
            <person name="Embree M."/>
            <person name="Liu J.K."/>
            <person name="Al-Bassam M.M."/>
            <person name="Zengler K."/>
        </authorList>
    </citation>
    <scope>NUCLEOTIDE SEQUENCE</scope>
</reference>
<dbReference type="PANTHER" id="PTHR30399:SF1">
    <property type="entry name" value="UTP PYROPHOSPHATASE"/>
    <property type="match status" value="1"/>
</dbReference>
<proteinExistence type="predicted"/>
<protein>
    <submittedName>
        <fullName evidence="2">Putative metal-dependent hydrolase</fullName>
    </submittedName>
</protein>
<gene>
    <name evidence="2" type="ORF">ASZ90_019095</name>
</gene>
<name>A0A0W8E519_9ZZZZ</name>
<dbReference type="Gene3D" id="3.30.2010.10">
    <property type="entry name" value="Metalloproteases ('zincins'), catalytic domain"/>
    <property type="match status" value="1"/>
</dbReference>
<keyword evidence="2" id="KW-0378">Hydrolase</keyword>
<dbReference type="InterPro" id="IPR002725">
    <property type="entry name" value="YgjP-like_metallopeptidase"/>
</dbReference>
<dbReference type="InterPro" id="IPR053136">
    <property type="entry name" value="UTP_pyrophosphatase-like"/>
</dbReference>
<sequence>MQLSFQYEDNTILFDVDYSRRKTIVISVETSGKVSVAAPEGISDDELLTRVKSKAGWIIKKLCQIQDIQPVPLPKMFVSGESFLYLGNKYLLKIVIDNMIEKPEVGICEGIFTVITPTPDPETLKKSIEAWYRSQAQEYIQERITYYQTLLGVKPVRVKIKNQQKRWGSCSSLGNLNFNWRAVMAPEPVMDYLIVHELCHLVHPNHSKAFWHLVSAIIPDYKERRDWLKKNGGQLFI</sequence>
<comment type="caution">
    <text evidence="2">The sequence shown here is derived from an EMBL/GenBank/DDBJ whole genome shotgun (WGS) entry which is preliminary data.</text>
</comment>
<dbReference type="AlphaFoldDB" id="A0A0W8E519"/>
<dbReference type="EMBL" id="LNQE01001878">
    <property type="protein sequence ID" value="KUG03533.1"/>
    <property type="molecule type" value="Genomic_DNA"/>
</dbReference>
<organism evidence="2">
    <name type="scientific">hydrocarbon metagenome</name>
    <dbReference type="NCBI Taxonomy" id="938273"/>
    <lineage>
        <taxon>unclassified sequences</taxon>
        <taxon>metagenomes</taxon>
        <taxon>ecological metagenomes</taxon>
    </lineage>
</organism>
<accession>A0A0W8E519</accession>
<feature type="domain" description="YgjP-like metallopeptidase" evidence="1">
    <location>
        <begin position="22"/>
        <end position="231"/>
    </location>
</feature>
<evidence type="ECO:0000259" key="1">
    <source>
        <dbReference type="Pfam" id="PF01863"/>
    </source>
</evidence>
<dbReference type="GO" id="GO:0016787">
    <property type="term" value="F:hydrolase activity"/>
    <property type="evidence" value="ECO:0007669"/>
    <property type="project" value="UniProtKB-KW"/>
</dbReference>